<dbReference type="Proteomes" id="UP001597241">
    <property type="component" value="Unassembled WGS sequence"/>
</dbReference>
<organism evidence="1 2">
    <name type="scientific">Lutibacter holmesii</name>
    <dbReference type="NCBI Taxonomy" id="1137985"/>
    <lineage>
        <taxon>Bacteria</taxon>
        <taxon>Pseudomonadati</taxon>
        <taxon>Bacteroidota</taxon>
        <taxon>Flavobacteriia</taxon>
        <taxon>Flavobacteriales</taxon>
        <taxon>Flavobacteriaceae</taxon>
        <taxon>Lutibacter</taxon>
    </lineage>
</organism>
<evidence type="ECO:0000313" key="1">
    <source>
        <dbReference type="EMBL" id="MFD1292584.1"/>
    </source>
</evidence>
<accession>A0ABW3WJY3</accession>
<proteinExistence type="predicted"/>
<dbReference type="EMBL" id="JBHTMV010000002">
    <property type="protein sequence ID" value="MFD1292584.1"/>
    <property type="molecule type" value="Genomic_DNA"/>
</dbReference>
<protein>
    <submittedName>
        <fullName evidence="1">Uncharacterized protein</fullName>
    </submittedName>
</protein>
<gene>
    <name evidence="1" type="ORF">ACFQ5N_01940</name>
</gene>
<comment type="caution">
    <text evidence="1">The sequence shown here is derived from an EMBL/GenBank/DDBJ whole genome shotgun (WGS) entry which is preliminary data.</text>
</comment>
<keyword evidence="2" id="KW-1185">Reference proteome</keyword>
<evidence type="ECO:0000313" key="2">
    <source>
        <dbReference type="Proteomes" id="UP001597241"/>
    </source>
</evidence>
<sequence>MLFIKFNINSTLKYAHFEKLYQHMVTVRQPNFMFENQVPPEIDWGNLKEDEFDAVFKELDNYDNPDKFTFKRYLEFIPSYANSFIESHLQYVNKTTTPIKESEAVSIMNYLEYDFEVEMDQLEKSDENLGVVKFSTGNFPFGGLDRFLMVLKAFNLTPTACFNGFSIIGFNWISNFEFETIEFPEKTKKYLSK</sequence>
<dbReference type="RefSeq" id="WP_386807265.1">
    <property type="nucleotide sequence ID" value="NZ_JBHTMV010000002.1"/>
</dbReference>
<name>A0ABW3WJY3_9FLAO</name>
<reference evidence="2" key="1">
    <citation type="journal article" date="2019" name="Int. J. Syst. Evol. Microbiol.">
        <title>The Global Catalogue of Microorganisms (GCM) 10K type strain sequencing project: providing services to taxonomists for standard genome sequencing and annotation.</title>
        <authorList>
            <consortium name="The Broad Institute Genomics Platform"/>
            <consortium name="The Broad Institute Genome Sequencing Center for Infectious Disease"/>
            <person name="Wu L."/>
            <person name="Ma J."/>
        </authorList>
    </citation>
    <scope>NUCLEOTIDE SEQUENCE [LARGE SCALE GENOMIC DNA]</scope>
    <source>
        <strain evidence="2">CCUG 62221</strain>
    </source>
</reference>